<dbReference type="OrthoDB" id="9781481at2"/>
<proteinExistence type="predicted"/>
<dbReference type="REBASE" id="27444">
    <property type="entry name" value="CobOBMcrBCP"/>
</dbReference>
<dbReference type="Gene3D" id="3.40.50.300">
    <property type="entry name" value="P-loop containing nucleotide triphosphate hydrolases"/>
    <property type="match status" value="1"/>
</dbReference>
<name>D9TH61_CALOO</name>
<feature type="compositionally biased region" description="Polar residues" evidence="1">
    <location>
        <begin position="583"/>
        <end position="595"/>
    </location>
</feature>
<keyword evidence="4" id="KW-1185">Reference proteome</keyword>
<dbReference type="InterPro" id="IPR003593">
    <property type="entry name" value="AAA+_ATPase"/>
</dbReference>
<dbReference type="Proteomes" id="UP000000347">
    <property type="component" value="Chromosome"/>
</dbReference>
<dbReference type="HOGENOM" id="CLU_458355_0_0_9"/>
<feature type="domain" description="AAA+ ATPase" evidence="2">
    <location>
        <begin position="255"/>
        <end position="440"/>
    </location>
</feature>
<dbReference type="STRING" id="608506.COB47_2214"/>
<dbReference type="RefSeq" id="WP_013291452.1">
    <property type="nucleotide sequence ID" value="NC_014392.1"/>
</dbReference>
<dbReference type="AlphaFoldDB" id="D9TH61"/>
<dbReference type="GO" id="GO:0005524">
    <property type="term" value="F:ATP binding"/>
    <property type="evidence" value="ECO:0007669"/>
    <property type="project" value="InterPro"/>
</dbReference>
<dbReference type="Pfam" id="PF07728">
    <property type="entry name" value="AAA_5"/>
    <property type="match status" value="1"/>
</dbReference>
<dbReference type="GO" id="GO:0016887">
    <property type="term" value="F:ATP hydrolysis activity"/>
    <property type="evidence" value="ECO:0007669"/>
    <property type="project" value="InterPro"/>
</dbReference>
<dbReference type="EMBL" id="CP002164">
    <property type="protein sequence ID" value="ADL43458.1"/>
    <property type="molecule type" value="Genomic_DNA"/>
</dbReference>
<evidence type="ECO:0000256" key="1">
    <source>
        <dbReference type="SAM" id="MobiDB-lite"/>
    </source>
</evidence>
<protein>
    <submittedName>
        <fullName evidence="3">ATPase associated with various cellular activities AAA_5</fullName>
    </submittedName>
</protein>
<organism evidence="3 4">
    <name type="scientific">Caldicellulosiruptor obsidiansis (strain ATCC BAA-2073 / JCM 16842 / OB47)</name>
    <dbReference type="NCBI Taxonomy" id="608506"/>
    <lineage>
        <taxon>Bacteria</taxon>
        <taxon>Bacillati</taxon>
        <taxon>Bacillota</taxon>
        <taxon>Bacillota incertae sedis</taxon>
        <taxon>Caldicellulosiruptorales</taxon>
        <taxon>Caldicellulosiruptoraceae</taxon>
        <taxon>Caldicellulosiruptor</taxon>
    </lineage>
</organism>
<evidence type="ECO:0000313" key="4">
    <source>
        <dbReference type="Proteomes" id="UP000000347"/>
    </source>
</evidence>
<accession>D9TH61</accession>
<dbReference type="PANTHER" id="PTHR37291">
    <property type="entry name" value="5-METHYLCYTOSINE-SPECIFIC RESTRICTION ENZYME B"/>
    <property type="match status" value="1"/>
</dbReference>
<reference evidence="3 4" key="1">
    <citation type="journal article" date="2010" name="J. Bacteriol.">
        <title>Complete genome sequence of the cellulolytic thermophile Caldicellulosiruptor obsidiansis OB47T.</title>
        <authorList>
            <person name="Elkins J.G."/>
            <person name="Lochner A."/>
            <person name="Hamilton-Brehm S.D."/>
            <person name="Davenport K.W."/>
            <person name="Podar M."/>
            <person name="Brown S.D."/>
            <person name="Land M.L."/>
            <person name="Hauser L.J."/>
            <person name="Klingeman D.M."/>
            <person name="Raman B."/>
            <person name="Goodwin L.A."/>
            <person name="Tapia R."/>
            <person name="Meincke L.J."/>
            <person name="Detter J.C."/>
            <person name="Bruce D.C."/>
            <person name="Han C.S."/>
            <person name="Palumbo A.V."/>
            <person name="Cottingham R.W."/>
            <person name="Keller M."/>
            <person name="Graham D.E."/>
        </authorList>
    </citation>
    <scope>NUCLEOTIDE SEQUENCE [LARGE SCALE GENOMIC DNA]</scope>
    <source>
        <strain evidence="4">ATCC BAA-2073 / strain OB47</strain>
    </source>
</reference>
<dbReference type="InterPro" id="IPR011704">
    <property type="entry name" value="ATPase_dyneun-rel_AAA"/>
</dbReference>
<dbReference type="PANTHER" id="PTHR37291:SF1">
    <property type="entry name" value="TYPE IV METHYL-DIRECTED RESTRICTION ENZYME ECOKMCRB SUBUNIT"/>
    <property type="match status" value="1"/>
</dbReference>
<gene>
    <name evidence="3" type="ordered locus">COB47_2214</name>
</gene>
<sequence length="595" mass="70456">MSLNMNFEEAVKYLYSNIIRKTFEDPTGKSREEIVTSYKNKDYEFILIDTRKKINDEIQYNPYVVIKRKNFEVEKGFYFVYLFSNRSKEPFEPPKRVYLSFGFAGEKELIEGLSEILRKYFEPVKEVFSVERIEEEIHSNLAYKKENHIFGKLYNKDEFLALPLDKFKEEIEFILNLYEIFLESIGVGKNVDWSDIIVKIKNGEFNNELNKMKVKIEQMMKGYYIKSSNTKNIEIFSKESNVYKIKKIIIKYLMHNKAIILTGPPGTGKTYLAKEIAKEVIEEDGKQINSEDYIEKIQFHPSYDYTDFIEGFKPVIQKNGNTANIAFELKDGVFKKFCRKAAKNKNYKYFFIIDEINRADLSKVFGEVMVLIENSYRGEKHKIKTQYSYIYENIDKSDEDPFKDGFYIPENVYIIGTMNDIDRNVETIDFAMRRRFVWIEIKTNYVMKDVLKGIFENKKKDSKLRWEITDEKIEELVKKLSEIAEEINKRISSEGKEFGLNEHYHIGPAYFGEIDIEKAIDEKSFKSAFDELWEYRLKPLLNEYVRGYENGENFISEIEKIIESKIDNNQKSNNNPEEENIQDSESLKNNLQNNN</sequence>
<dbReference type="InterPro" id="IPR052934">
    <property type="entry name" value="Methyl-DNA_Rec/Restrict_Enz"/>
</dbReference>
<dbReference type="SMART" id="SM00382">
    <property type="entry name" value="AAA"/>
    <property type="match status" value="1"/>
</dbReference>
<dbReference type="InterPro" id="IPR027417">
    <property type="entry name" value="P-loop_NTPase"/>
</dbReference>
<dbReference type="CDD" id="cd00009">
    <property type="entry name" value="AAA"/>
    <property type="match status" value="1"/>
</dbReference>
<dbReference type="KEGG" id="cob:COB47_2214"/>
<evidence type="ECO:0000313" key="3">
    <source>
        <dbReference type="EMBL" id="ADL43458.1"/>
    </source>
</evidence>
<dbReference type="eggNOG" id="COG1401">
    <property type="taxonomic scope" value="Bacteria"/>
</dbReference>
<dbReference type="SUPFAM" id="SSF52540">
    <property type="entry name" value="P-loop containing nucleoside triphosphate hydrolases"/>
    <property type="match status" value="1"/>
</dbReference>
<feature type="region of interest" description="Disordered" evidence="1">
    <location>
        <begin position="567"/>
        <end position="595"/>
    </location>
</feature>
<evidence type="ECO:0000259" key="2">
    <source>
        <dbReference type="SMART" id="SM00382"/>
    </source>
</evidence>